<keyword evidence="1" id="KW-0732">Signal</keyword>
<dbReference type="Gene3D" id="3.10.620.30">
    <property type="match status" value="1"/>
</dbReference>
<organism evidence="3 4">
    <name type="scientific">Thioclava dalianensis</name>
    <dbReference type="NCBI Taxonomy" id="1185766"/>
    <lineage>
        <taxon>Bacteria</taxon>
        <taxon>Pseudomonadati</taxon>
        <taxon>Pseudomonadota</taxon>
        <taxon>Alphaproteobacteria</taxon>
        <taxon>Rhodobacterales</taxon>
        <taxon>Paracoccaceae</taxon>
        <taxon>Thioclava</taxon>
    </lineage>
</organism>
<dbReference type="AlphaFoldDB" id="A0A074TPU3"/>
<dbReference type="EMBL" id="JHEH01000003">
    <property type="protein sequence ID" value="KEP71023.1"/>
    <property type="molecule type" value="Genomic_DNA"/>
</dbReference>
<dbReference type="InterPro" id="IPR002931">
    <property type="entry name" value="Transglutaminase-like"/>
</dbReference>
<dbReference type="Pfam" id="PF01841">
    <property type="entry name" value="Transglut_core"/>
    <property type="match status" value="1"/>
</dbReference>
<name>A0A074TPU3_9RHOB</name>
<dbReference type="InterPro" id="IPR006311">
    <property type="entry name" value="TAT_signal"/>
</dbReference>
<dbReference type="Proteomes" id="UP000027725">
    <property type="component" value="Unassembled WGS sequence"/>
</dbReference>
<dbReference type="PANTHER" id="PTHR38339:SF1">
    <property type="entry name" value="TRANSGLUTAMINASE-LIKE DOMAIN-CONTAINING PROTEIN"/>
    <property type="match status" value="1"/>
</dbReference>
<evidence type="ECO:0000313" key="4">
    <source>
        <dbReference type="Proteomes" id="UP000027725"/>
    </source>
</evidence>
<dbReference type="SUPFAM" id="SSF54001">
    <property type="entry name" value="Cysteine proteinases"/>
    <property type="match status" value="1"/>
</dbReference>
<dbReference type="OrthoDB" id="9804872at2"/>
<comment type="caution">
    <text evidence="3">The sequence shown here is derived from an EMBL/GenBank/DDBJ whole genome shotgun (WGS) entry which is preliminary data.</text>
</comment>
<feature type="chain" id="PRO_5001700111" evidence="1">
    <location>
        <begin position="28"/>
        <end position="365"/>
    </location>
</feature>
<feature type="domain" description="Transglutaminase-like" evidence="2">
    <location>
        <begin position="202"/>
        <end position="277"/>
    </location>
</feature>
<proteinExistence type="predicted"/>
<dbReference type="STRING" id="1185766.SAMN05216224_103246"/>
<gene>
    <name evidence="3" type="ORF">DL1_10240</name>
</gene>
<dbReference type="SMART" id="SM00460">
    <property type="entry name" value="TGc"/>
    <property type="match status" value="1"/>
</dbReference>
<protein>
    <submittedName>
        <fullName evidence="3">Transglutaminase</fullName>
    </submittedName>
</protein>
<evidence type="ECO:0000313" key="3">
    <source>
        <dbReference type="EMBL" id="KEP71023.1"/>
    </source>
</evidence>
<sequence>MRMTRRTLIQIGAAASVGTLLPRGAQAAFSPAPDGWRSFELTTTVTLPASPESAQLWLPVPAVTAGDWMKAGDASWTTSADSASLETDPVKGVKFVQARWDGAKTPRTMVLKTTASTQSRAVDLSKPRAHASLSAAEQARYTAPTDLIPTDGLVKQTSDQITKGATGDLDKARRIYEWIVENTARNPKTRGCGLGDVGSMLAMGDLTGKCADLNALYVGLARAAGLPARDVYGIRVAPSKFGYKSLGANDPDVSKAQHCRAEVFLSDFGWIAVDPADVRKVMLQEGKGHLSLDDPKVVDVRRALFGAWEGNWVAYNFAHDVSLPGSNGPKLPYLMYPQAEIDGVRQDSLDPESFTYKIEARELSA</sequence>
<reference evidence="3 4" key="1">
    <citation type="submission" date="2014-03" db="EMBL/GenBank/DDBJ databases">
        <title>The draft genome sequence of Thioclava dalianensis DLFJ1-1.</title>
        <authorList>
            <person name="Lai Q."/>
            <person name="Shao Z."/>
        </authorList>
    </citation>
    <scope>NUCLEOTIDE SEQUENCE [LARGE SCALE GENOMIC DNA]</scope>
    <source>
        <strain evidence="3 4">DLFJ1-1</strain>
    </source>
</reference>
<dbReference type="InterPro" id="IPR038765">
    <property type="entry name" value="Papain-like_cys_pep_sf"/>
</dbReference>
<keyword evidence="4" id="KW-1185">Reference proteome</keyword>
<dbReference type="PANTHER" id="PTHR38339">
    <property type="entry name" value="TRANSGLUTAMINASE DOMAIN PROTEIN"/>
    <property type="match status" value="1"/>
</dbReference>
<evidence type="ECO:0000256" key="1">
    <source>
        <dbReference type="SAM" id="SignalP"/>
    </source>
</evidence>
<accession>A0A074TPU3</accession>
<dbReference type="PROSITE" id="PS51318">
    <property type="entry name" value="TAT"/>
    <property type="match status" value="1"/>
</dbReference>
<feature type="signal peptide" evidence="1">
    <location>
        <begin position="1"/>
        <end position="27"/>
    </location>
</feature>
<dbReference type="eggNOG" id="COG1305">
    <property type="taxonomic scope" value="Bacteria"/>
</dbReference>
<evidence type="ECO:0000259" key="2">
    <source>
        <dbReference type="SMART" id="SM00460"/>
    </source>
</evidence>